<proteinExistence type="predicted"/>
<reference evidence="1 2" key="1">
    <citation type="submission" date="2023-05" db="EMBL/GenBank/DDBJ databases">
        <title>Novel species of genus Flectobacillus isolated from stream in China.</title>
        <authorList>
            <person name="Lu H."/>
        </authorList>
    </citation>
    <scope>NUCLEOTIDE SEQUENCE [LARGE SCALE GENOMIC DNA]</scope>
    <source>
        <strain evidence="1 2">KCTC 42575</strain>
    </source>
</reference>
<keyword evidence="2" id="KW-1185">Reference proteome</keyword>
<gene>
    <name evidence="1" type="ORF">QM524_24695</name>
</gene>
<organism evidence="1 2">
    <name type="scientific">Flectobacillus roseus</name>
    <dbReference type="NCBI Taxonomy" id="502259"/>
    <lineage>
        <taxon>Bacteria</taxon>
        <taxon>Pseudomonadati</taxon>
        <taxon>Bacteroidota</taxon>
        <taxon>Cytophagia</taxon>
        <taxon>Cytophagales</taxon>
        <taxon>Flectobacillaceae</taxon>
        <taxon>Flectobacillus</taxon>
    </lineage>
</organism>
<comment type="caution">
    <text evidence="1">The sequence shown here is derived from an EMBL/GenBank/DDBJ whole genome shotgun (WGS) entry which is preliminary data.</text>
</comment>
<evidence type="ECO:0000313" key="1">
    <source>
        <dbReference type="EMBL" id="MDI9862446.1"/>
    </source>
</evidence>
<dbReference type="Proteomes" id="UP001236507">
    <property type="component" value="Unassembled WGS sequence"/>
</dbReference>
<accession>A0ABT6YFS6</accession>
<dbReference type="RefSeq" id="WP_095168338.1">
    <property type="nucleotide sequence ID" value="NZ_JASHIF010000029.1"/>
</dbReference>
<sequence length="109" mass="13066">MRYSLFNEQPIWYLDVFAESILERGRVRLRPLDGQTADSALRIECSRKLRQKYGVGTVFKLDLRLVRPHNKKPYLICRNRKELTRALEYFERNKRVQIDHLIGTQLSLF</sequence>
<protein>
    <submittedName>
        <fullName evidence="1">Uncharacterized protein</fullName>
    </submittedName>
</protein>
<evidence type="ECO:0000313" key="2">
    <source>
        <dbReference type="Proteomes" id="UP001236507"/>
    </source>
</evidence>
<name>A0ABT6YFS6_9BACT</name>
<dbReference type="EMBL" id="JASHIF010000029">
    <property type="protein sequence ID" value="MDI9862446.1"/>
    <property type="molecule type" value="Genomic_DNA"/>
</dbReference>